<sequence length="809" mass="90116">MLQLKDFRSQAKGLPDLLTYAALIEPGIILQKDGSFLAAWEIRGEDTASSTPEDLAFVSEQFSNAICRLGTGWMLHVDACRTQERAYPDASRSHFCDPVSQAIEDERRAFFGEGQCCYRTSAFLTVTYLPNYHVAKMAGAAKVGVETLSAIEKGLKTFKDTLLEIEDGCSAILAMNRLQEYELYDSSDSPFFHSDLLAHLQFCVSGVIQPVRVPATPMYLDALLGSRDLVGGLIPRLEDGLDRKHLAVLSIDGLPQESWPAMFAALDSMPFELRYSTRFICLDQYDAEKEITQFVKGWNQRVVGFMDQFFNNPNAKINRDAMIMREDAEVAKTEVQGGTVGAGYLSSSIILMDGDVNALQDNARELRRAIQTQGFGCRIESINALEAWLGSLPGNGYANVRRPLLTTLNLADLLPLQTTWTGHPVCPCPFYPPDSPPLAVFLTDGSTPFWFNLHDGDLAHTAIFGPTGAGKSTLLATIAAQFLRYEHGRIFAFDKGESLFPLCIATGGDHYEIATEDSLCFTPLQRIHESDTEMAWAENWIEGLLELQGMTVLPAHREAIHSAMAGLASQPEHMRTLSHYMDTVQDISIRQALSYYTQRGAMGMLLDARTDNLGSSQFVVFEMEELMKKGDRNLIPVLTYLFHRIEKALDGKPALLMLDEAWVMLGHPVFRAQIREWFKVLRKKNCGVILATQSLSDARTSGIMDVILSSCPTKIFLPNRMARDEDEYAFYRSCGLNDRQIGIISSATPKRDYYMVSPAGRRLFQLGLGPVALSFVGVSDKESLSRIKSLRAEYGADWPQVWLKERNAA</sequence>
<dbReference type="OrthoDB" id="9816422at2"/>
<proteinExistence type="inferred from homology"/>
<dbReference type="Pfam" id="PF19044">
    <property type="entry name" value="P-loop_TraG"/>
    <property type="match status" value="1"/>
</dbReference>
<evidence type="ECO:0000256" key="2">
    <source>
        <dbReference type="ARBA" id="ARBA00022741"/>
    </source>
</evidence>
<evidence type="ECO:0000313" key="6">
    <source>
        <dbReference type="Proteomes" id="UP000199355"/>
    </source>
</evidence>
<dbReference type="CDD" id="cd01127">
    <property type="entry name" value="TrwB_TraG_TraD_VirD4"/>
    <property type="match status" value="1"/>
</dbReference>
<dbReference type="AlphaFoldDB" id="A0A1G7K8S8"/>
<keyword evidence="2" id="KW-0547">Nucleotide-binding</keyword>
<gene>
    <name evidence="5" type="ORF">SAMN05192586_10414</name>
</gene>
<dbReference type="PANTHER" id="PTHR30121">
    <property type="entry name" value="UNCHARACTERIZED PROTEIN YJGR-RELATED"/>
    <property type="match status" value="1"/>
</dbReference>
<evidence type="ECO:0000256" key="3">
    <source>
        <dbReference type="ARBA" id="ARBA00022840"/>
    </source>
</evidence>
<dbReference type="SMART" id="SM00382">
    <property type="entry name" value="AAA"/>
    <property type="match status" value="1"/>
</dbReference>
<dbReference type="Proteomes" id="UP000199355">
    <property type="component" value="Unassembled WGS sequence"/>
</dbReference>
<protein>
    <submittedName>
        <fullName evidence="5">Type IV secretion system protein VirB4</fullName>
    </submittedName>
</protein>
<evidence type="ECO:0000256" key="1">
    <source>
        <dbReference type="ARBA" id="ARBA00006512"/>
    </source>
</evidence>
<dbReference type="GO" id="GO:0005524">
    <property type="term" value="F:ATP binding"/>
    <property type="evidence" value="ECO:0007669"/>
    <property type="project" value="UniProtKB-KW"/>
</dbReference>
<name>A0A1G7K8S8_9BACT</name>
<dbReference type="PANTHER" id="PTHR30121:SF12">
    <property type="entry name" value="TYPE IV SECRETION SYSTEM PROTEIN CAGE"/>
    <property type="match status" value="1"/>
</dbReference>
<keyword evidence="6" id="KW-1185">Reference proteome</keyword>
<reference evidence="6" key="1">
    <citation type="submission" date="2016-10" db="EMBL/GenBank/DDBJ databases">
        <authorList>
            <person name="Varghese N."/>
            <person name="Submissions S."/>
        </authorList>
    </citation>
    <scope>NUCLEOTIDE SEQUENCE [LARGE SCALE GENOMIC DNA]</scope>
    <source>
        <strain evidence="6">KHC7</strain>
    </source>
</reference>
<dbReference type="InterPro" id="IPR003593">
    <property type="entry name" value="AAA+_ATPase"/>
</dbReference>
<evidence type="ECO:0000313" key="5">
    <source>
        <dbReference type="EMBL" id="SDF33547.1"/>
    </source>
</evidence>
<dbReference type="InterPro" id="IPR018145">
    <property type="entry name" value="CagE_TrbE_VirB_cntrl_dom"/>
</dbReference>
<dbReference type="RefSeq" id="WP_092152982.1">
    <property type="nucleotide sequence ID" value="NZ_FNBX01000004.1"/>
</dbReference>
<comment type="similarity">
    <text evidence="1">Belongs to the TrbE/VirB4 family.</text>
</comment>
<dbReference type="Gene3D" id="3.40.50.300">
    <property type="entry name" value="P-loop containing nucleotide triphosphate hydrolases"/>
    <property type="match status" value="2"/>
</dbReference>
<dbReference type="InterPro" id="IPR043964">
    <property type="entry name" value="P-loop_TraG"/>
</dbReference>
<feature type="domain" description="AAA+ ATPase" evidence="4">
    <location>
        <begin position="457"/>
        <end position="722"/>
    </location>
</feature>
<organism evidence="5 6">
    <name type="scientific">Desulfovibrio legallii</name>
    <dbReference type="NCBI Taxonomy" id="571438"/>
    <lineage>
        <taxon>Bacteria</taxon>
        <taxon>Pseudomonadati</taxon>
        <taxon>Thermodesulfobacteriota</taxon>
        <taxon>Desulfovibrionia</taxon>
        <taxon>Desulfovibrionales</taxon>
        <taxon>Desulfovibrionaceae</taxon>
        <taxon>Desulfovibrio</taxon>
    </lineage>
</organism>
<dbReference type="InterPro" id="IPR027417">
    <property type="entry name" value="P-loop_NTPase"/>
</dbReference>
<keyword evidence="3" id="KW-0067">ATP-binding</keyword>
<dbReference type="NCBIfam" id="NF010404">
    <property type="entry name" value="PRK13830.1"/>
    <property type="match status" value="1"/>
</dbReference>
<dbReference type="SUPFAM" id="SSF52540">
    <property type="entry name" value="P-loop containing nucleoside triphosphate hydrolases"/>
    <property type="match status" value="1"/>
</dbReference>
<evidence type="ECO:0000259" key="4">
    <source>
        <dbReference type="SMART" id="SM00382"/>
    </source>
</evidence>
<dbReference type="EMBL" id="FNBX01000004">
    <property type="protein sequence ID" value="SDF33547.1"/>
    <property type="molecule type" value="Genomic_DNA"/>
</dbReference>
<dbReference type="Pfam" id="PF03135">
    <property type="entry name" value="CagE_TrbE_VirB"/>
    <property type="match status" value="1"/>
</dbReference>
<accession>A0A1G7K8S8</accession>
<dbReference type="InterPro" id="IPR051162">
    <property type="entry name" value="T4SS_component"/>
</dbReference>
<dbReference type="STRING" id="571438.SAMN05192586_10414"/>